<proteinExistence type="predicted"/>
<feature type="region of interest" description="Disordered" evidence="2">
    <location>
        <begin position="1"/>
        <end position="67"/>
    </location>
</feature>
<dbReference type="PANTHER" id="PTHR12451:SF0">
    <property type="entry name" value="ZINC FINGER PROTEIN CASTOR HOMOLOG 1"/>
    <property type="match status" value="1"/>
</dbReference>
<feature type="compositionally biased region" description="Low complexity" evidence="2">
    <location>
        <begin position="45"/>
        <end position="64"/>
    </location>
</feature>
<dbReference type="EMBL" id="ASGP02000005">
    <property type="protein sequence ID" value="KAH9505797.1"/>
    <property type="molecule type" value="Genomic_DNA"/>
</dbReference>
<comment type="caution">
    <text evidence="4">The sequence shown here is derived from an EMBL/GenBank/DDBJ whole genome shotgun (WGS) entry which is preliminary data.</text>
</comment>
<organism evidence="4 5">
    <name type="scientific">Dermatophagoides farinae</name>
    <name type="common">American house dust mite</name>
    <dbReference type="NCBI Taxonomy" id="6954"/>
    <lineage>
        <taxon>Eukaryota</taxon>
        <taxon>Metazoa</taxon>
        <taxon>Ecdysozoa</taxon>
        <taxon>Arthropoda</taxon>
        <taxon>Chelicerata</taxon>
        <taxon>Arachnida</taxon>
        <taxon>Acari</taxon>
        <taxon>Acariformes</taxon>
        <taxon>Sarcoptiformes</taxon>
        <taxon>Astigmata</taxon>
        <taxon>Psoroptidia</taxon>
        <taxon>Analgoidea</taxon>
        <taxon>Pyroglyphidae</taxon>
        <taxon>Dermatophagoidinae</taxon>
        <taxon>Dermatophagoides</taxon>
    </lineage>
</organism>
<feature type="compositionally biased region" description="Polar residues" evidence="2">
    <location>
        <begin position="1638"/>
        <end position="1648"/>
    </location>
</feature>
<feature type="compositionally biased region" description="Pro residues" evidence="2">
    <location>
        <begin position="1373"/>
        <end position="1394"/>
    </location>
</feature>
<feature type="region of interest" description="Disordered" evidence="2">
    <location>
        <begin position="85"/>
        <end position="193"/>
    </location>
</feature>
<feature type="compositionally biased region" description="Polar residues" evidence="2">
    <location>
        <begin position="1399"/>
        <end position="1412"/>
    </location>
</feature>
<feature type="region of interest" description="Disordered" evidence="2">
    <location>
        <begin position="652"/>
        <end position="674"/>
    </location>
</feature>
<feature type="region of interest" description="Disordered" evidence="2">
    <location>
        <begin position="254"/>
        <end position="278"/>
    </location>
</feature>
<protein>
    <submittedName>
        <fullName evidence="4">Zinc finger protein castor 1</fullName>
    </submittedName>
</protein>
<dbReference type="PROSITE" id="PS50157">
    <property type="entry name" value="ZINC_FINGER_C2H2_2"/>
    <property type="match status" value="4"/>
</dbReference>
<feature type="compositionally biased region" description="Basic and acidic residues" evidence="2">
    <location>
        <begin position="1704"/>
        <end position="1713"/>
    </location>
</feature>
<feature type="region of interest" description="Disordered" evidence="2">
    <location>
        <begin position="422"/>
        <end position="450"/>
    </location>
</feature>
<feature type="compositionally biased region" description="Low complexity" evidence="2">
    <location>
        <begin position="433"/>
        <end position="450"/>
    </location>
</feature>
<dbReference type="GO" id="GO:0045664">
    <property type="term" value="P:regulation of neuron differentiation"/>
    <property type="evidence" value="ECO:0007669"/>
    <property type="project" value="TreeGrafter"/>
</dbReference>
<evidence type="ECO:0000313" key="5">
    <source>
        <dbReference type="Proteomes" id="UP000790347"/>
    </source>
</evidence>
<feature type="region of interest" description="Disordered" evidence="2">
    <location>
        <begin position="1635"/>
        <end position="1751"/>
    </location>
</feature>
<feature type="compositionally biased region" description="Low complexity" evidence="2">
    <location>
        <begin position="1"/>
        <end position="13"/>
    </location>
</feature>
<feature type="compositionally biased region" description="Low complexity" evidence="2">
    <location>
        <begin position="1736"/>
        <end position="1746"/>
    </location>
</feature>
<dbReference type="InterPro" id="IPR013087">
    <property type="entry name" value="Znf_C2H2_type"/>
</dbReference>
<feature type="compositionally biased region" description="Acidic residues" evidence="2">
    <location>
        <begin position="1690"/>
        <end position="1703"/>
    </location>
</feature>
<dbReference type="GO" id="GO:0005634">
    <property type="term" value="C:nucleus"/>
    <property type="evidence" value="ECO:0007669"/>
    <property type="project" value="TreeGrafter"/>
</dbReference>
<evidence type="ECO:0000256" key="2">
    <source>
        <dbReference type="SAM" id="MobiDB-lite"/>
    </source>
</evidence>
<feature type="compositionally biased region" description="Polar residues" evidence="2">
    <location>
        <begin position="30"/>
        <end position="44"/>
    </location>
</feature>
<evidence type="ECO:0000313" key="4">
    <source>
        <dbReference type="EMBL" id="KAH9505797.1"/>
    </source>
</evidence>
<dbReference type="GO" id="GO:0000977">
    <property type="term" value="F:RNA polymerase II transcription regulatory region sequence-specific DNA binding"/>
    <property type="evidence" value="ECO:0007669"/>
    <property type="project" value="TreeGrafter"/>
</dbReference>
<reference evidence="4" key="1">
    <citation type="submission" date="2013-05" db="EMBL/GenBank/DDBJ databases">
        <authorList>
            <person name="Yim A.K.Y."/>
            <person name="Chan T.F."/>
            <person name="Ji K.M."/>
            <person name="Liu X.Y."/>
            <person name="Zhou J.W."/>
            <person name="Li R.Q."/>
            <person name="Yang K.Y."/>
            <person name="Li J."/>
            <person name="Li M."/>
            <person name="Law P.T.W."/>
            <person name="Wu Y.L."/>
            <person name="Cai Z.L."/>
            <person name="Qin H."/>
            <person name="Bao Y."/>
            <person name="Leung R.K.K."/>
            <person name="Ng P.K.S."/>
            <person name="Zou J."/>
            <person name="Zhong X.J."/>
            <person name="Ran P.X."/>
            <person name="Zhong N.S."/>
            <person name="Liu Z.G."/>
            <person name="Tsui S.K.W."/>
        </authorList>
    </citation>
    <scope>NUCLEOTIDE SEQUENCE</scope>
    <source>
        <strain evidence="4">Derf</strain>
        <tissue evidence="4">Whole organism</tissue>
    </source>
</reference>
<feature type="domain" description="C2H2-type" evidence="3">
    <location>
        <begin position="1239"/>
        <end position="1266"/>
    </location>
</feature>
<reference evidence="4" key="2">
    <citation type="journal article" date="2022" name="Res Sq">
        <title>Comparative Genomics Reveals Insights into the Divergent Evolution of Astigmatic Mites and Household Pest Adaptations.</title>
        <authorList>
            <person name="Xiong Q."/>
            <person name="Wan A.T.-Y."/>
            <person name="Liu X.-Y."/>
            <person name="Fung C.S.-H."/>
            <person name="Xiao X."/>
            <person name="Malainual N."/>
            <person name="Hou J."/>
            <person name="Wang L."/>
            <person name="Wang M."/>
            <person name="Yang K."/>
            <person name="Cui Y."/>
            <person name="Leung E."/>
            <person name="Nong W."/>
            <person name="Shin S.-K."/>
            <person name="Au S."/>
            <person name="Jeong K.Y."/>
            <person name="Chew F.T."/>
            <person name="Hui J."/>
            <person name="Leung T.F."/>
            <person name="Tungtrongchitr A."/>
            <person name="Zhong N."/>
            <person name="Liu Z."/>
            <person name="Tsui S."/>
        </authorList>
    </citation>
    <scope>NUCLEOTIDE SEQUENCE</scope>
    <source>
        <strain evidence="4">Derf</strain>
        <tissue evidence="4">Whole organism</tissue>
    </source>
</reference>
<keyword evidence="5" id="KW-1185">Reference proteome</keyword>
<feature type="region of interest" description="Disordered" evidence="2">
    <location>
        <begin position="1344"/>
        <end position="1412"/>
    </location>
</feature>
<feature type="compositionally biased region" description="Low complexity" evidence="2">
    <location>
        <begin position="120"/>
        <end position="151"/>
    </location>
</feature>
<dbReference type="GO" id="GO:0008270">
    <property type="term" value="F:zinc ion binding"/>
    <property type="evidence" value="ECO:0007669"/>
    <property type="project" value="UniProtKB-KW"/>
</dbReference>
<feature type="compositionally biased region" description="Polar residues" evidence="2">
    <location>
        <begin position="1446"/>
        <end position="1468"/>
    </location>
</feature>
<dbReference type="SMART" id="SM00355">
    <property type="entry name" value="ZnF_C2H2"/>
    <property type="match status" value="8"/>
</dbReference>
<feature type="compositionally biased region" description="Basic residues" evidence="2">
    <location>
        <begin position="1433"/>
        <end position="1442"/>
    </location>
</feature>
<feature type="compositionally biased region" description="Basic and acidic residues" evidence="2">
    <location>
        <begin position="1649"/>
        <end position="1664"/>
    </location>
</feature>
<feature type="domain" description="C2H2-type" evidence="3">
    <location>
        <begin position="1864"/>
        <end position="1887"/>
    </location>
</feature>
<name>A0A922HT85_DERFA</name>
<feature type="compositionally biased region" description="Low complexity" evidence="2">
    <location>
        <begin position="653"/>
        <end position="673"/>
    </location>
</feature>
<gene>
    <name evidence="4" type="primary">CASZ1_1</name>
    <name evidence="4" type="ORF">DERF_010571</name>
</gene>
<feature type="domain" description="C2H2-type" evidence="3">
    <location>
        <begin position="1010"/>
        <end position="1039"/>
    </location>
</feature>
<dbReference type="GO" id="GO:0000981">
    <property type="term" value="F:DNA-binding transcription factor activity, RNA polymerase II-specific"/>
    <property type="evidence" value="ECO:0007669"/>
    <property type="project" value="TreeGrafter"/>
</dbReference>
<keyword evidence="1" id="KW-0862">Zinc</keyword>
<feature type="domain" description="C2H2-type" evidence="3">
    <location>
        <begin position="1610"/>
        <end position="1634"/>
    </location>
</feature>
<accession>A0A922HT85</accession>
<feature type="compositionally biased region" description="Basic and acidic residues" evidence="2">
    <location>
        <begin position="85"/>
        <end position="99"/>
    </location>
</feature>
<dbReference type="Proteomes" id="UP000790347">
    <property type="component" value="Unassembled WGS sequence"/>
</dbReference>
<keyword evidence="1" id="KW-0863">Zinc-finger</keyword>
<dbReference type="PROSITE" id="PS00028">
    <property type="entry name" value="ZINC_FINGER_C2H2_1"/>
    <property type="match status" value="5"/>
</dbReference>
<evidence type="ECO:0000259" key="3">
    <source>
        <dbReference type="PROSITE" id="PS50157"/>
    </source>
</evidence>
<feature type="region of interest" description="Disordered" evidence="2">
    <location>
        <begin position="559"/>
        <end position="620"/>
    </location>
</feature>
<feature type="region of interest" description="Disordered" evidence="2">
    <location>
        <begin position="351"/>
        <end position="374"/>
    </location>
</feature>
<feature type="compositionally biased region" description="Low complexity" evidence="2">
    <location>
        <begin position="570"/>
        <end position="591"/>
    </location>
</feature>
<feature type="region of interest" description="Disordered" evidence="2">
    <location>
        <begin position="1433"/>
        <end position="1472"/>
    </location>
</feature>
<dbReference type="InterPro" id="IPR040373">
    <property type="entry name" value="CASZ1"/>
</dbReference>
<feature type="compositionally biased region" description="Acidic residues" evidence="2">
    <location>
        <begin position="1716"/>
        <end position="1733"/>
    </location>
</feature>
<feature type="compositionally biased region" description="Low complexity" evidence="2">
    <location>
        <begin position="1355"/>
        <end position="1372"/>
    </location>
</feature>
<sequence>MLTTATATTTTAANSSDQINSHHHHHRLLNKSQQQSMTTTDNILNNSSSNSSSSSVRSSSSSLSFMPKNSIKSNLDVDDDDHHHLFHDKSITGDNHNIDYDDDEYDDKMSQHQKQQQHVPFSMSQQSSSFPLLFQPDSSTSLPVPVTSSLNNDDDDDDDNNNVDDHKSQSPPSSSSSSSPCSTTSSSFHDNNNQSKMITMNEMNSSNGSQLLFDETFNVNETDNNMMMMTKMMMMTGSGSSNMNNNNNNNNISVQTGNSGKNKRKNFKPRCIEPETSSTTTAAAAALIAQQSQLNRIMNESSMNDDPQQQLFQNLFNDNSTMKNNISGSGGNSSLITNSILTQLFNDMNNHHNSQQQQQQQRQPNQSLDLLDQQQQQQQQMQQLMLQQIQMQMHQQQQQQQQQQSKNHLFELFLMKSMRNQFQQQERSGGGISTITKSIPSSSSSSSLSSIIEKKLQSKLIKYESNSSDNNKIKRGSKRKSNANSMIDNNDDVNDDRKLMMNISHNNDSNFMDHLLQLYSFNRENYLKFLQQQIPQLSSSSSSSMNSTTNQSIRMMMKNTDGQDDHHNRQQQQQQRSSPSSSSPSSCNQQQIKNHADNDDDLENENHEIPVNNSMDNNNHHRRRTIMNFTNSDDGINDDDQYKTIRNRDHSSIIDQQQRQQQQQQSSSSSSSINVDKLKQLQQLYKLNLIQHLDGVQQQQQHSTTTTSSSSVKLNPFTESMFLFHQQQQQKQQQQSNNLQEKIHKPSLLSMNLIHNDITSNGNYNDNLSSSSSTSTTTTMTTTMSMSMANNKSEIKIDNITYVKDLFRNKVINAKSSSRRPLSSWKQSINACGPGPAPWIEKSTLHSLGIQGELINKSCPIDYTHYVKRYANANECGNSICKELSYREHFHCNALSCNSRVFMKKEEMIRHFKWHKKRDESLTHGFLRCSPGDNCIERFKNCPHHRKQTHYHCLKRGCDKVYISTSDVQMHANYHRKDTAIIQEGFQRFRATENCLLECCAFFGQKTTHFHCRRDNCLHTFKNKADMEKHKSYHVRDEQLARDGFKKFMKHESCLFDDCRSSRVCNHIHCVRSGCTHVLHSTGQLYPHKRKHDRCEKELAYRKYRLAQSIHCTNEFDKNNSAIQNRLASYGIDLDINLLNIESFEQSLLNKDDDNVFDEIQDQLPLMQISTIPIEDIIGDDITDIRCAKYIQKHQRPNEQCTFIDDDGVQVIFNDDDDDGDGGGAGGGGGGGGRVGEHYNCLNCNVCFNDQMVTLKHARKHVLQDEITSLMFEETTNDSNICNVECLLYQSVRHLHCRMYGCIFILPIQDKTLKKFEHYKFHEELQCNYSFDSDESAFANLSGYLSLENPPLPQPQQQQQPPTPSSSLSSQSTPPPQPVVQPILLPPPPPPPPLLVTKSKPTSMNKCKTTSTSLQQIYPTGTMLTTVDGMPILKRKRGRPPKNRSNEMLTTTKVSATQSKNNSKTNQSTPTATIQPATTAMSSFDLAQAFNLPLNHVQFLANFPQTADDLSKTIPIPFIMPYIKSSIHSGFYVFDEETICPDVTCIHLGRKHFHCSRPRCFYSTNRDDKLVDHSKDFHDNIDILEGFIYFDQNIDCKSEYCQYNHSDCHFHCTRIGCNYSFVRYSSMAIHEREHMQKFRSSSTATTRISDQKTIDDDNHHNHSDDGDDGSDECSPMLTIRSSTSDMKFDDYDDDDDDDDDDDGMNDKKLEKNNQNDNDDDDQSNDDDDDDDDLNHENISNGPNNNNLSQKTNSVYKNESNKDIDNDGEKDVNDMDVNKAITITNGCFWHVGRIIIIITTTTTSTITTTTIPSSSTSTTTTTSSSSSSSAVNNIDDIIKLHPIYDEQNDRNCQSPFCKLKRRQHLHCNICNQAFTSYDRLIPHFSKHTMIMNSGLTTSSSSSTLVDHRDDRMVNDEIFHNHLHRIH</sequence>
<keyword evidence="1" id="KW-0479">Metal-binding</keyword>
<feature type="compositionally biased region" description="Acidic residues" evidence="2">
    <location>
        <begin position="152"/>
        <end position="162"/>
    </location>
</feature>
<dbReference type="PANTHER" id="PTHR12451">
    <property type="entry name" value="TRANSCRIPTION FACTOR CASTOR PROTEIN MING -RELATED"/>
    <property type="match status" value="1"/>
</dbReference>
<dbReference type="GO" id="GO:0045944">
    <property type="term" value="P:positive regulation of transcription by RNA polymerase II"/>
    <property type="evidence" value="ECO:0007669"/>
    <property type="project" value="TreeGrafter"/>
</dbReference>
<feature type="compositionally biased region" description="Low complexity" evidence="2">
    <location>
        <begin position="169"/>
        <end position="187"/>
    </location>
</feature>
<feature type="region of interest" description="Disordered" evidence="2">
    <location>
        <begin position="1806"/>
        <end position="1827"/>
    </location>
</feature>
<feature type="region of interest" description="Disordered" evidence="2">
    <location>
        <begin position="467"/>
        <end position="495"/>
    </location>
</feature>
<evidence type="ECO:0000256" key="1">
    <source>
        <dbReference type="PROSITE-ProRule" id="PRU00042"/>
    </source>
</evidence>